<protein>
    <submittedName>
        <fullName evidence="1">Uncharacterized protein</fullName>
    </submittedName>
</protein>
<dbReference type="EMBL" id="CABFNB010000111">
    <property type="protein sequence ID" value="VTZ62879.1"/>
    <property type="molecule type" value="Genomic_DNA"/>
</dbReference>
<sequence>MLGPPPISGQTHGDPVFDAGLPFLGGAVISPRPNGPAGHAVAVLNAGNGLRLPVSHIKNNGVAKCPR</sequence>
<gene>
    <name evidence="1" type="ORF">EMEDMD4_440193</name>
</gene>
<evidence type="ECO:0000313" key="1">
    <source>
        <dbReference type="EMBL" id="VTZ62879.1"/>
    </source>
</evidence>
<dbReference type="AlphaFoldDB" id="A0A508WZF9"/>
<dbReference type="Proteomes" id="UP000507954">
    <property type="component" value="Unassembled WGS sequence"/>
</dbReference>
<reference evidence="1" key="1">
    <citation type="submission" date="2019-06" db="EMBL/GenBank/DDBJ databases">
        <authorList>
            <person name="Le Quere A."/>
            <person name="Colella S."/>
        </authorList>
    </citation>
    <scope>NUCLEOTIDE SEQUENCE</scope>
    <source>
        <strain evidence="1">EmedicaeMD41</strain>
    </source>
</reference>
<organism evidence="1">
    <name type="scientific">Sinorhizobium medicae</name>
    <dbReference type="NCBI Taxonomy" id="110321"/>
    <lineage>
        <taxon>Bacteria</taxon>
        <taxon>Pseudomonadati</taxon>
        <taxon>Pseudomonadota</taxon>
        <taxon>Alphaproteobacteria</taxon>
        <taxon>Hyphomicrobiales</taxon>
        <taxon>Rhizobiaceae</taxon>
        <taxon>Sinorhizobium/Ensifer group</taxon>
        <taxon>Sinorhizobium</taxon>
    </lineage>
</organism>
<proteinExistence type="predicted"/>
<name>A0A508WZF9_9HYPH</name>
<accession>A0A508WZF9</accession>